<keyword evidence="3" id="KW-1133">Transmembrane helix</keyword>
<dbReference type="InterPro" id="IPR019734">
    <property type="entry name" value="TPR_rpt"/>
</dbReference>
<dbReference type="GO" id="GO:0015995">
    <property type="term" value="P:chlorophyll biosynthetic process"/>
    <property type="evidence" value="ECO:0007669"/>
    <property type="project" value="InterPro"/>
</dbReference>
<proteinExistence type="predicted"/>
<dbReference type="PANTHER" id="PTHR47310">
    <property type="entry name" value="PROTEIN FLUORESCENT IN BLUE LIGHT, CHLOROPLASTIC"/>
    <property type="match status" value="1"/>
</dbReference>
<protein>
    <submittedName>
        <fullName evidence="4">Uncharacterized protein</fullName>
    </submittedName>
</protein>
<keyword evidence="3" id="KW-0812">Transmembrane</keyword>
<gene>
    <name evidence="4" type="ORF">GUJ93_ZPchr0006g44059</name>
</gene>
<keyword evidence="1" id="KW-0802">TPR repeat</keyword>
<evidence type="ECO:0000256" key="1">
    <source>
        <dbReference type="PROSITE-ProRule" id="PRU00339"/>
    </source>
</evidence>
<feature type="region of interest" description="Disordered" evidence="2">
    <location>
        <begin position="1"/>
        <end position="58"/>
    </location>
</feature>
<feature type="transmembrane region" description="Helical" evidence="3">
    <location>
        <begin position="176"/>
        <end position="197"/>
    </location>
</feature>
<reference evidence="4" key="2">
    <citation type="submission" date="2021-02" db="EMBL/GenBank/DDBJ databases">
        <authorList>
            <person name="Kimball J.A."/>
            <person name="Haas M.W."/>
            <person name="Macchietto M."/>
            <person name="Kono T."/>
            <person name="Duquette J."/>
            <person name="Shao M."/>
        </authorList>
    </citation>
    <scope>NUCLEOTIDE SEQUENCE</scope>
    <source>
        <tissue evidence="4">Fresh leaf tissue</tissue>
    </source>
</reference>
<dbReference type="Pfam" id="PF13424">
    <property type="entry name" value="TPR_12"/>
    <property type="match status" value="1"/>
</dbReference>
<comment type="caution">
    <text evidence="4">The sequence shown here is derived from an EMBL/GenBank/DDBJ whole genome shotgun (WGS) entry which is preliminary data.</text>
</comment>
<dbReference type="AlphaFoldDB" id="A0A8J5SKN4"/>
<dbReference type="EMBL" id="JAAALK010000283">
    <property type="protein sequence ID" value="KAG8071232.1"/>
    <property type="molecule type" value="Genomic_DNA"/>
</dbReference>
<dbReference type="OrthoDB" id="286233at2759"/>
<name>A0A8J5SKN4_ZIZPA</name>
<sequence length="367" mass="41033">MCYSPSVRPTGPLQTYDRFHPPLHTKQTRPSPPPAPPPFRRRRRRPSQRDRRRAPMPMRTALSYRVASPCPRVPSILPGRRHRARLFYDETAVAAPLRVAGVAHSQAHGGGFFVHLEDRDGEVSRLLRALHRVLPDHHKWAQPDLLRGAVISAMSTLAVPLEASAEMCQPQPSNSLANMPIFIAVALIGAAVGGLLARQRKEELKRLNTQLRQINTALRRQAQIESFAPGLTYAPVGRATETEVIVDPRKQQLTANLRNGKAYMRNEDLEMAVREFKAALDLAMSIGDHFEEKKAARGLGASLQRLGKYKEAMNWYYKVLELSVETGEDSGCTEAYGAIADCYTELGDLERAAKLYDKYISRLQPGE</sequence>
<keyword evidence="3" id="KW-0472">Membrane</keyword>
<dbReference type="Proteomes" id="UP000729402">
    <property type="component" value="Unassembled WGS sequence"/>
</dbReference>
<dbReference type="PANTHER" id="PTHR47310:SF2">
    <property type="entry name" value="PROTEIN FLUORESCENT IN BLUE LIGHT, CHLOROPLASTIC"/>
    <property type="match status" value="1"/>
</dbReference>
<dbReference type="InterPro" id="IPR044243">
    <property type="entry name" value="FLU"/>
</dbReference>
<reference evidence="4" key="1">
    <citation type="journal article" date="2021" name="bioRxiv">
        <title>Whole Genome Assembly and Annotation of Northern Wild Rice, Zizania palustris L., Supports a Whole Genome Duplication in the Zizania Genus.</title>
        <authorList>
            <person name="Haas M."/>
            <person name="Kono T."/>
            <person name="Macchietto M."/>
            <person name="Millas R."/>
            <person name="McGilp L."/>
            <person name="Shao M."/>
            <person name="Duquette J."/>
            <person name="Hirsch C.N."/>
            <person name="Kimball J."/>
        </authorList>
    </citation>
    <scope>NUCLEOTIDE SEQUENCE</scope>
    <source>
        <tissue evidence="4">Fresh leaf tissue</tissue>
    </source>
</reference>
<keyword evidence="5" id="KW-1185">Reference proteome</keyword>
<evidence type="ECO:0000313" key="4">
    <source>
        <dbReference type="EMBL" id="KAG8071232.1"/>
    </source>
</evidence>
<evidence type="ECO:0000256" key="3">
    <source>
        <dbReference type="SAM" id="Phobius"/>
    </source>
</evidence>
<evidence type="ECO:0000313" key="5">
    <source>
        <dbReference type="Proteomes" id="UP000729402"/>
    </source>
</evidence>
<feature type="compositionally biased region" description="Basic residues" evidence="2">
    <location>
        <begin position="39"/>
        <end position="54"/>
    </location>
</feature>
<accession>A0A8J5SKN4</accession>
<dbReference type="PROSITE" id="PS50005">
    <property type="entry name" value="TPR"/>
    <property type="match status" value="1"/>
</dbReference>
<feature type="repeat" description="TPR" evidence="1">
    <location>
        <begin position="293"/>
        <end position="326"/>
    </location>
</feature>
<organism evidence="4 5">
    <name type="scientific">Zizania palustris</name>
    <name type="common">Northern wild rice</name>
    <dbReference type="NCBI Taxonomy" id="103762"/>
    <lineage>
        <taxon>Eukaryota</taxon>
        <taxon>Viridiplantae</taxon>
        <taxon>Streptophyta</taxon>
        <taxon>Embryophyta</taxon>
        <taxon>Tracheophyta</taxon>
        <taxon>Spermatophyta</taxon>
        <taxon>Magnoliopsida</taxon>
        <taxon>Liliopsida</taxon>
        <taxon>Poales</taxon>
        <taxon>Poaceae</taxon>
        <taxon>BOP clade</taxon>
        <taxon>Oryzoideae</taxon>
        <taxon>Oryzeae</taxon>
        <taxon>Zizaniinae</taxon>
        <taxon>Zizania</taxon>
    </lineage>
</organism>
<evidence type="ECO:0000256" key="2">
    <source>
        <dbReference type="SAM" id="MobiDB-lite"/>
    </source>
</evidence>